<evidence type="ECO:0000313" key="1">
    <source>
        <dbReference type="EMBL" id="MVB11177.1"/>
    </source>
</evidence>
<dbReference type="AlphaFoldDB" id="A0A6N8I0C0"/>
<proteinExistence type="predicted"/>
<dbReference type="Proteomes" id="UP000469440">
    <property type="component" value="Unassembled WGS sequence"/>
</dbReference>
<organism evidence="1 2">
    <name type="scientific">Caproicibacter fermentans</name>
    <dbReference type="NCBI Taxonomy" id="2576756"/>
    <lineage>
        <taxon>Bacteria</taxon>
        <taxon>Bacillati</taxon>
        <taxon>Bacillota</taxon>
        <taxon>Clostridia</taxon>
        <taxon>Eubacteriales</taxon>
        <taxon>Acutalibacteraceae</taxon>
        <taxon>Caproicibacter</taxon>
    </lineage>
</organism>
<gene>
    <name evidence="1" type="ORF">CAFE_18850</name>
</gene>
<dbReference type="InterPro" id="IPR008767">
    <property type="entry name" value="Phage_SPP1_head-tail_adaptor"/>
</dbReference>
<dbReference type="OrthoDB" id="2056242at2"/>
<sequence length="117" mass="13235">MIRKKAQTYNDGTLKIYSVGNVSAPGDMPKDGLTLKETLRYHERTVGNQRYYVAMQAGAKVDAVLRCPLRRDVSAQDVAIPNDGKQYRITRVQYPEDAEPPSMDLTLERVTQNYELA</sequence>
<dbReference type="NCBIfam" id="TIGR01563">
    <property type="entry name" value="gp16_SPP1"/>
    <property type="match status" value="1"/>
</dbReference>
<protein>
    <recommendedName>
        <fullName evidence="3">Head-tail adaptor protein</fullName>
    </recommendedName>
</protein>
<name>A0A6N8I0C0_9FIRM</name>
<accession>A0A6N8I0C0</accession>
<dbReference type="EMBL" id="VWXL01000052">
    <property type="protein sequence ID" value="MVB11177.1"/>
    <property type="molecule type" value="Genomic_DNA"/>
</dbReference>
<evidence type="ECO:0008006" key="3">
    <source>
        <dbReference type="Google" id="ProtNLM"/>
    </source>
</evidence>
<dbReference type="RefSeq" id="WP_156990500.1">
    <property type="nucleotide sequence ID" value="NZ_VWXL01000052.1"/>
</dbReference>
<evidence type="ECO:0000313" key="2">
    <source>
        <dbReference type="Proteomes" id="UP000469440"/>
    </source>
</evidence>
<reference evidence="1 2" key="1">
    <citation type="submission" date="2019-09" db="EMBL/GenBank/DDBJ databases">
        <title>Genome sequence of Clostridium sp. EA1.</title>
        <authorList>
            <person name="Poehlein A."/>
            <person name="Bengelsdorf F.R."/>
            <person name="Daniel R."/>
        </authorList>
    </citation>
    <scope>NUCLEOTIDE SEQUENCE [LARGE SCALE GENOMIC DNA]</scope>
    <source>
        <strain evidence="1 2">EA1</strain>
    </source>
</reference>
<keyword evidence="2" id="KW-1185">Reference proteome</keyword>
<comment type="caution">
    <text evidence="1">The sequence shown here is derived from an EMBL/GenBank/DDBJ whole genome shotgun (WGS) entry which is preliminary data.</text>
</comment>